<accession>A0A1H2PW15</accession>
<dbReference type="EMBL" id="FNLO01000015">
    <property type="protein sequence ID" value="SDV51164.1"/>
    <property type="molecule type" value="Genomic_DNA"/>
</dbReference>
<dbReference type="InterPro" id="IPR031571">
    <property type="entry name" value="RcpC_dom"/>
</dbReference>
<sequence>MNAGVRIVAALLIFVALVLAVLAFVVGRRQPTPVPVASASPASPVFAVVVAARSLPAGVPLKAEQLRRIDMSAKPEGSYASIAALVGRTPRSPVAAGMPLTDAGLEAALPSLLAAGERAIAVPVDATVGVGHAIAPGDTVDIFFTLHGRNAVRADEAERTQARLLLARIRVLSYGSRALGTAGQINPNALQRETQNDLRGDVRSDVRGAARTAVLAVPVADVNRLLLAMQTGKLVFALRDPRDDGVPEPALFVAPAAALPVRADLSAAERATLAAPENRAFAGLDSNGLAGALGAAVPVRRSARPRAVAARTGYVEVIRGTSVSRQAVVQ</sequence>
<reference evidence="3" key="1">
    <citation type="submission" date="2016-09" db="EMBL/GenBank/DDBJ databases">
        <authorList>
            <person name="Varghese N."/>
            <person name="Submissions S."/>
        </authorList>
    </citation>
    <scope>NUCLEOTIDE SEQUENCE [LARGE SCALE GENOMIC DNA]</scope>
    <source>
        <strain evidence="3">JS23</strain>
    </source>
</reference>
<dbReference type="SMART" id="SM00858">
    <property type="entry name" value="SAF"/>
    <property type="match status" value="1"/>
</dbReference>
<dbReference type="OrthoDB" id="8776995at2"/>
<dbReference type="RefSeq" id="WP_091912615.1">
    <property type="nucleotide sequence ID" value="NZ_FNLO01000015.1"/>
</dbReference>
<proteinExistence type="predicted"/>
<dbReference type="CDD" id="cd11614">
    <property type="entry name" value="SAF_CpaB_FlgA_like"/>
    <property type="match status" value="1"/>
</dbReference>
<name>A0A1H2PW15_9BURK</name>
<dbReference type="Pfam" id="PF16976">
    <property type="entry name" value="RcpC"/>
    <property type="match status" value="1"/>
</dbReference>
<feature type="domain" description="SAF" evidence="1">
    <location>
        <begin position="46"/>
        <end position="106"/>
    </location>
</feature>
<protein>
    <submittedName>
        <fullName evidence="2">Pilus assembly protein CpaB</fullName>
    </submittedName>
</protein>
<evidence type="ECO:0000259" key="1">
    <source>
        <dbReference type="SMART" id="SM00858"/>
    </source>
</evidence>
<dbReference type="AlphaFoldDB" id="A0A1H2PW15"/>
<dbReference type="InterPro" id="IPR017592">
    <property type="entry name" value="Pilus_assmbl_Flp-typ_CpaB"/>
</dbReference>
<dbReference type="InterPro" id="IPR013974">
    <property type="entry name" value="SAF"/>
</dbReference>
<organism evidence="2 3">
    <name type="scientific">Chitinasiproducens palmae</name>
    <dbReference type="NCBI Taxonomy" id="1770053"/>
    <lineage>
        <taxon>Bacteria</taxon>
        <taxon>Pseudomonadati</taxon>
        <taxon>Pseudomonadota</taxon>
        <taxon>Betaproteobacteria</taxon>
        <taxon>Burkholderiales</taxon>
        <taxon>Burkholderiaceae</taxon>
        <taxon>Chitinasiproducens</taxon>
    </lineage>
</organism>
<dbReference type="STRING" id="1770053.SAMN05216551_11578"/>
<dbReference type="NCBIfam" id="TIGR03177">
    <property type="entry name" value="pilus_cpaB"/>
    <property type="match status" value="1"/>
</dbReference>
<gene>
    <name evidence="2" type="ORF">SAMN05216551_11578</name>
</gene>
<dbReference type="Proteomes" id="UP000243719">
    <property type="component" value="Unassembled WGS sequence"/>
</dbReference>
<evidence type="ECO:0000313" key="2">
    <source>
        <dbReference type="EMBL" id="SDV51164.1"/>
    </source>
</evidence>
<keyword evidence="3" id="KW-1185">Reference proteome</keyword>
<evidence type="ECO:0000313" key="3">
    <source>
        <dbReference type="Proteomes" id="UP000243719"/>
    </source>
</evidence>
<dbReference type="Pfam" id="PF08666">
    <property type="entry name" value="SAF"/>
    <property type="match status" value="1"/>
</dbReference>